<dbReference type="Pfam" id="PF00563">
    <property type="entry name" value="EAL"/>
    <property type="match status" value="1"/>
</dbReference>
<accession>A0ABV8S9H0</accession>
<dbReference type="SUPFAM" id="SSF141868">
    <property type="entry name" value="EAL domain-like"/>
    <property type="match status" value="1"/>
</dbReference>
<organism evidence="2 3">
    <name type="scientific">Cohnella boryungensis</name>
    <dbReference type="NCBI Taxonomy" id="768479"/>
    <lineage>
        <taxon>Bacteria</taxon>
        <taxon>Bacillati</taxon>
        <taxon>Bacillota</taxon>
        <taxon>Bacilli</taxon>
        <taxon>Bacillales</taxon>
        <taxon>Paenibacillaceae</taxon>
        <taxon>Cohnella</taxon>
    </lineage>
</organism>
<proteinExistence type="predicted"/>
<dbReference type="EMBL" id="JBHSED010000020">
    <property type="protein sequence ID" value="MFC4304216.1"/>
    <property type="molecule type" value="Genomic_DNA"/>
</dbReference>
<dbReference type="PROSITE" id="PS50883">
    <property type="entry name" value="EAL"/>
    <property type="match status" value="1"/>
</dbReference>
<name>A0ABV8S9H0_9BACL</name>
<dbReference type="RefSeq" id="WP_204606115.1">
    <property type="nucleotide sequence ID" value="NZ_JBHSED010000020.1"/>
</dbReference>
<dbReference type="InterPro" id="IPR035919">
    <property type="entry name" value="EAL_sf"/>
</dbReference>
<comment type="caution">
    <text evidence="2">The sequence shown here is derived from an EMBL/GenBank/DDBJ whole genome shotgun (WGS) entry which is preliminary data.</text>
</comment>
<sequence>MACYHQACSFSPLRDNGLVEFAAEDQSLRKVLEDTIGELDTRQEERQPLAMRYERQEPLLRLIGKLQKRFPSKDASRIQFRVYYETEAAAIGDEENGELAWMPLAELFGDIGGTSIPDYILHRNFTLHLQPVVKPNGEAVGYEFLTRPLPDQMPFRPGELFEKARKSRLHAFLDRAARQAAIRLGAAHLAPGLKRFVNFLPSSLHRPDQCLRGTFDEIRQTGTDPGDCVFEVMESEPLDDPKLLNVFEAYRSEGIRLALDDVGKGFATLDVVERLQPDYVKIDRKWVSNCDTEPAKQRYIGQIMDRVSRFHGVVLAEGVERQEEWTFLKQIGVPLFQGYLFGRAMPVPSSAPIAVG</sequence>
<protein>
    <submittedName>
        <fullName evidence="2">EAL domain-containing protein</fullName>
    </submittedName>
</protein>
<dbReference type="Proteomes" id="UP001595755">
    <property type="component" value="Unassembled WGS sequence"/>
</dbReference>
<dbReference type="CDD" id="cd01948">
    <property type="entry name" value="EAL"/>
    <property type="match status" value="1"/>
</dbReference>
<dbReference type="InterPro" id="IPR050706">
    <property type="entry name" value="Cyclic-di-GMP_PDE-like"/>
</dbReference>
<dbReference type="PANTHER" id="PTHR33121">
    <property type="entry name" value="CYCLIC DI-GMP PHOSPHODIESTERASE PDEF"/>
    <property type="match status" value="1"/>
</dbReference>
<dbReference type="PANTHER" id="PTHR33121:SF15">
    <property type="entry name" value="BLUE LIGHT- AND TEMPERATURE-REGULATED ANTIREPRESSOR BLUF"/>
    <property type="match status" value="1"/>
</dbReference>
<evidence type="ECO:0000259" key="1">
    <source>
        <dbReference type="PROSITE" id="PS50883"/>
    </source>
</evidence>
<gene>
    <name evidence="2" type="ORF">ACFO1S_12330</name>
</gene>
<evidence type="ECO:0000313" key="2">
    <source>
        <dbReference type="EMBL" id="MFC4304216.1"/>
    </source>
</evidence>
<feature type="domain" description="EAL" evidence="1">
    <location>
        <begin position="109"/>
        <end position="356"/>
    </location>
</feature>
<dbReference type="SMART" id="SM00052">
    <property type="entry name" value="EAL"/>
    <property type="match status" value="1"/>
</dbReference>
<dbReference type="InterPro" id="IPR001633">
    <property type="entry name" value="EAL_dom"/>
</dbReference>
<dbReference type="Gene3D" id="3.20.20.450">
    <property type="entry name" value="EAL domain"/>
    <property type="match status" value="1"/>
</dbReference>
<evidence type="ECO:0000313" key="3">
    <source>
        <dbReference type="Proteomes" id="UP001595755"/>
    </source>
</evidence>
<reference evidence="3" key="1">
    <citation type="journal article" date="2019" name="Int. J. Syst. Evol. Microbiol.">
        <title>The Global Catalogue of Microorganisms (GCM) 10K type strain sequencing project: providing services to taxonomists for standard genome sequencing and annotation.</title>
        <authorList>
            <consortium name="The Broad Institute Genomics Platform"/>
            <consortium name="The Broad Institute Genome Sequencing Center for Infectious Disease"/>
            <person name="Wu L."/>
            <person name="Ma J."/>
        </authorList>
    </citation>
    <scope>NUCLEOTIDE SEQUENCE [LARGE SCALE GENOMIC DNA]</scope>
    <source>
        <strain evidence="3">CGMCC 4.1641</strain>
    </source>
</reference>
<keyword evidence="3" id="KW-1185">Reference proteome</keyword>